<evidence type="ECO:0000313" key="1">
    <source>
        <dbReference type="EMBL" id="ETK13250.1"/>
    </source>
</evidence>
<organism evidence="1 2">
    <name type="scientific">Tannerella sp. oral taxon BU063 isolate Cell 8/11</name>
    <dbReference type="NCBI Taxonomy" id="1411915"/>
    <lineage>
        <taxon>Bacteria</taxon>
        <taxon>Pseudomonadati</taxon>
        <taxon>Bacteroidota</taxon>
        <taxon>Bacteroidia</taxon>
        <taxon>Bacteroidales</taxon>
        <taxon>Tannerellaceae</taxon>
        <taxon>Tannerella</taxon>
    </lineage>
</organism>
<reference evidence="1 2" key="1">
    <citation type="submission" date="2013-11" db="EMBL/GenBank/DDBJ databases">
        <title>Single cell genomics of uncultured Tannerella BU063 (oral taxon 286).</title>
        <authorList>
            <person name="Beall C.J."/>
            <person name="Campbell A.G."/>
            <person name="Griffen A.L."/>
            <person name="Podar M."/>
            <person name="Leys E.J."/>
        </authorList>
    </citation>
    <scope>NUCLEOTIDE SEQUENCE [LARGE SCALE GENOMIC DNA]</scope>
    <source>
        <strain evidence="1">Cell 8/11</strain>
    </source>
</reference>
<name>W2D1F8_9BACT</name>
<accession>W2D1F8</accession>
<protein>
    <submittedName>
        <fullName evidence="1">Uncharacterized protein</fullName>
    </submittedName>
</protein>
<dbReference type="EMBL" id="AYYF01000730">
    <property type="protein sequence ID" value="ETK13250.1"/>
    <property type="molecule type" value="Genomic_DNA"/>
</dbReference>
<dbReference type="Proteomes" id="UP000034980">
    <property type="component" value="Unassembled WGS sequence"/>
</dbReference>
<dbReference type="PATRIC" id="fig|1411915.3.peg.182"/>
<comment type="caution">
    <text evidence="1">The sequence shown here is derived from an EMBL/GenBank/DDBJ whole genome shotgun (WGS) entry which is preliminary data.</text>
</comment>
<gene>
    <name evidence="1" type="ORF">T235_03910</name>
</gene>
<dbReference type="AlphaFoldDB" id="W2D1F8"/>
<sequence>MNMKKINYPDSPSTDICIPTPEQIVRKDLLQQEKDIHPPPVN</sequence>
<proteinExistence type="predicted"/>
<evidence type="ECO:0000313" key="2">
    <source>
        <dbReference type="Proteomes" id="UP000034980"/>
    </source>
</evidence>